<protein>
    <submittedName>
        <fullName evidence="3">DUF1467 family protein</fullName>
    </submittedName>
</protein>
<organism evidence="3 5">
    <name type="scientific">Roseibium polysiphoniae</name>
    <dbReference type="NCBI Taxonomy" id="2571221"/>
    <lineage>
        <taxon>Bacteria</taxon>
        <taxon>Pseudomonadati</taxon>
        <taxon>Pseudomonadota</taxon>
        <taxon>Alphaproteobacteria</taxon>
        <taxon>Hyphomicrobiales</taxon>
        <taxon>Stappiaceae</taxon>
        <taxon>Roseibium</taxon>
    </lineage>
</organism>
<reference evidence="2 4" key="2">
    <citation type="submission" date="2020-09" db="EMBL/GenBank/DDBJ databases">
        <title>The genome sequence of type strain Labrenzia polysiphoniae KACC 19711.</title>
        <authorList>
            <person name="Liu Y."/>
        </authorList>
    </citation>
    <scope>NUCLEOTIDE SEQUENCE [LARGE SCALE GENOMIC DNA]</scope>
    <source>
        <strain evidence="2 4">KACC 19711</strain>
    </source>
</reference>
<dbReference type="InterPro" id="IPR009935">
    <property type="entry name" value="DUF1467"/>
</dbReference>
<evidence type="ECO:0000313" key="2">
    <source>
        <dbReference type="EMBL" id="MBD8875768.1"/>
    </source>
</evidence>
<dbReference type="AlphaFoldDB" id="A0A927Q3D2"/>
<accession>A0A927Q3D2</accession>
<comment type="caution">
    <text evidence="3">The sequence shown here is derived from an EMBL/GenBank/DDBJ whole genome shotgun (WGS) entry which is preliminary data.</text>
</comment>
<dbReference type="Pfam" id="PF07330">
    <property type="entry name" value="DUF1467"/>
    <property type="match status" value="1"/>
</dbReference>
<dbReference type="Proteomes" id="UP000705379">
    <property type="component" value="Unassembled WGS sequence"/>
</dbReference>
<keyword evidence="1" id="KW-0472">Membrane</keyword>
<proteinExistence type="predicted"/>
<dbReference type="EMBL" id="QTKU01000001">
    <property type="protein sequence ID" value="MBS8259603.1"/>
    <property type="molecule type" value="Genomic_DNA"/>
</dbReference>
<name>A0A927Q3D2_9HYPH</name>
<evidence type="ECO:0000313" key="4">
    <source>
        <dbReference type="Proteomes" id="UP000615687"/>
    </source>
</evidence>
<sequence length="90" mass="10113">MSVVFAVAVYFMIWWIVLFAILPFGIHRSQEEAGEVLPGSEPSAPERPRFLRVILLTTLVATSIFAGYFWLRNSGVTLADIPFLTPPSMR</sequence>
<dbReference type="EMBL" id="JACYXJ010000002">
    <property type="protein sequence ID" value="MBD8875768.1"/>
    <property type="molecule type" value="Genomic_DNA"/>
</dbReference>
<dbReference type="Proteomes" id="UP000615687">
    <property type="component" value="Unassembled WGS sequence"/>
</dbReference>
<feature type="transmembrane region" description="Helical" evidence="1">
    <location>
        <begin position="6"/>
        <end position="26"/>
    </location>
</feature>
<feature type="transmembrane region" description="Helical" evidence="1">
    <location>
        <begin position="50"/>
        <end position="71"/>
    </location>
</feature>
<keyword evidence="1" id="KW-1133">Transmembrane helix</keyword>
<reference evidence="3" key="3">
    <citation type="journal article" date="2021" name="Microorganisms">
        <title>Bacterial Dimethylsulfoniopropionate Biosynthesis in the East China Sea.</title>
        <authorList>
            <person name="Liu J."/>
            <person name="Zhang Y."/>
            <person name="Liu J."/>
            <person name="Zhong H."/>
            <person name="Williams B.T."/>
            <person name="Zheng Y."/>
            <person name="Curson A.R.J."/>
            <person name="Sun C."/>
            <person name="Sun H."/>
            <person name="Song D."/>
            <person name="Wagner Mackenzie B."/>
            <person name="Bermejo Martinez A."/>
            <person name="Todd J.D."/>
            <person name="Zhang X.H."/>
        </authorList>
    </citation>
    <scope>NUCLEOTIDE SEQUENCE</scope>
    <source>
        <strain evidence="3">AESS21</strain>
    </source>
</reference>
<gene>
    <name evidence="3" type="ORF">DYI23_05150</name>
    <name evidence="2" type="ORF">IG617_05660</name>
</gene>
<dbReference type="RefSeq" id="WP_192108134.1">
    <property type="nucleotide sequence ID" value="NZ_JACYXJ010000002.1"/>
</dbReference>
<evidence type="ECO:0000313" key="5">
    <source>
        <dbReference type="Proteomes" id="UP000705379"/>
    </source>
</evidence>
<evidence type="ECO:0000313" key="3">
    <source>
        <dbReference type="EMBL" id="MBS8259603.1"/>
    </source>
</evidence>
<keyword evidence="1" id="KW-0812">Transmembrane</keyword>
<reference evidence="3" key="1">
    <citation type="submission" date="2018-08" db="EMBL/GenBank/DDBJ databases">
        <authorList>
            <person name="Jin W."/>
            <person name="Wang H."/>
            <person name="Yang Y."/>
            <person name="Li M."/>
            <person name="Liu J."/>
        </authorList>
    </citation>
    <scope>NUCLEOTIDE SEQUENCE</scope>
    <source>
        <strain evidence="3">AESS21</strain>
    </source>
</reference>
<keyword evidence="4" id="KW-1185">Reference proteome</keyword>
<evidence type="ECO:0000256" key="1">
    <source>
        <dbReference type="SAM" id="Phobius"/>
    </source>
</evidence>